<dbReference type="Gene3D" id="1.20.1250.20">
    <property type="entry name" value="MFS general substrate transporter like domains"/>
    <property type="match status" value="1"/>
</dbReference>
<dbReference type="InterPro" id="IPR005828">
    <property type="entry name" value="MFS_sugar_transport-like"/>
</dbReference>
<accession>A0AA40CR87</accession>
<protein>
    <submittedName>
        <fullName evidence="10">General substrate transporter</fullName>
    </submittedName>
</protein>
<proteinExistence type="inferred from homology"/>
<dbReference type="GO" id="GO:0016020">
    <property type="term" value="C:membrane"/>
    <property type="evidence" value="ECO:0007669"/>
    <property type="project" value="UniProtKB-SubCell"/>
</dbReference>
<dbReference type="InterPro" id="IPR036259">
    <property type="entry name" value="MFS_trans_sf"/>
</dbReference>
<feature type="transmembrane region" description="Helical" evidence="8">
    <location>
        <begin position="472"/>
        <end position="493"/>
    </location>
</feature>
<feature type="transmembrane region" description="Helical" evidence="8">
    <location>
        <begin position="375"/>
        <end position="397"/>
    </location>
</feature>
<evidence type="ECO:0000256" key="3">
    <source>
        <dbReference type="ARBA" id="ARBA00022448"/>
    </source>
</evidence>
<name>A0AA40CR87_9PEZI</name>
<dbReference type="InterPro" id="IPR003663">
    <property type="entry name" value="Sugar/inositol_transpt"/>
</dbReference>
<dbReference type="PROSITE" id="PS50850">
    <property type="entry name" value="MFS"/>
    <property type="match status" value="1"/>
</dbReference>
<dbReference type="EMBL" id="JAULSV010000003">
    <property type="protein sequence ID" value="KAK0648260.1"/>
    <property type="molecule type" value="Genomic_DNA"/>
</dbReference>
<dbReference type="InterPro" id="IPR005829">
    <property type="entry name" value="Sugar_transporter_CS"/>
</dbReference>
<keyword evidence="3 7" id="KW-0813">Transport</keyword>
<evidence type="ECO:0000256" key="7">
    <source>
        <dbReference type="RuleBase" id="RU003346"/>
    </source>
</evidence>
<feature type="transmembrane region" description="Helical" evidence="8">
    <location>
        <begin position="106"/>
        <end position="124"/>
    </location>
</feature>
<dbReference type="Proteomes" id="UP001174936">
    <property type="component" value="Unassembled WGS sequence"/>
</dbReference>
<feature type="transmembrane region" description="Helical" evidence="8">
    <location>
        <begin position="350"/>
        <end position="369"/>
    </location>
</feature>
<feature type="transmembrane region" description="Helical" evidence="8">
    <location>
        <begin position="317"/>
        <end position="338"/>
    </location>
</feature>
<evidence type="ECO:0000256" key="4">
    <source>
        <dbReference type="ARBA" id="ARBA00022692"/>
    </source>
</evidence>
<dbReference type="InterPro" id="IPR050360">
    <property type="entry name" value="MFS_Sugar_Transporters"/>
</dbReference>
<dbReference type="PANTHER" id="PTHR48022:SF53">
    <property type="entry name" value="ALPHA-GLUCOSIDE TRANSPORTER, PUTATIVE (AFU_ORTHOLOGUE AFUA_3G01700)-RELATED"/>
    <property type="match status" value="1"/>
</dbReference>
<evidence type="ECO:0000256" key="8">
    <source>
        <dbReference type="SAM" id="Phobius"/>
    </source>
</evidence>
<dbReference type="NCBIfam" id="TIGR00879">
    <property type="entry name" value="SP"/>
    <property type="match status" value="1"/>
</dbReference>
<dbReference type="PANTHER" id="PTHR48022">
    <property type="entry name" value="PLASTIDIC GLUCOSE TRANSPORTER 4"/>
    <property type="match status" value="1"/>
</dbReference>
<dbReference type="GO" id="GO:0005351">
    <property type="term" value="F:carbohydrate:proton symporter activity"/>
    <property type="evidence" value="ECO:0007669"/>
    <property type="project" value="TreeGrafter"/>
</dbReference>
<dbReference type="SUPFAM" id="SSF103473">
    <property type="entry name" value="MFS general substrate transporter"/>
    <property type="match status" value="1"/>
</dbReference>
<dbReference type="AlphaFoldDB" id="A0AA40CR87"/>
<dbReference type="PROSITE" id="PS00217">
    <property type="entry name" value="SUGAR_TRANSPORT_2"/>
    <property type="match status" value="1"/>
</dbReference>
<feature type="transmembrane region" description="Helical" evidence="8">
    <location>
        <begin position="136"/>
        <end position="159"/>
    </location>
</feature>
<feature type="transmembrane region" description="Helical" evidence="8">
    <location>
        <begin position="191"/>
        <end position="214"/>
    </location>
</feature>
<keyword evidence="4 8" id="KW-0812">Transmembrane</keyword>
<evidence type="ECO:0000256" key="2">
    <source>
        <dbReference type="ARBA" id="ARBA00010992"/>
    </source>
</evidence>
<comment type="similarity">
    <text evidence="2 7">Belongs to the major facilitator superfamily. Sugar transporter (TC 2.A.1.1) family.</text>
</comment>
<gene>
    <name evidence="10" type="ORF">B0T16DRAFT_455745</name>
</gene>
<feature type="transmembrane region" description="Helical" evidence="8">
    <location>
        <begin position="52"/>
        <end position="77"/>
    </location>
</feature>
<evidence type="ECO:0000256" key="5">
    <source>
        <dbReference type="ARBA" id="ARBA00022989"/>
    </source>
</evidence>
<feature type="domain" description="Major facilitator superfamily (MFS) profile" evidence="9">
    <location>
        <begin position="55"/>
        <end position="499"/>
    </location>
</feature>
<comment type="caution">
    <text evidence="10">The sequence shown here is derived from an EMBL/GenBank/DDBJ whole genome shotgun (WGS) entry which is preliminary data.</text>
</comment>
<reference evidence="10" key="1">
    <citation type="submission" date="2023-06" db="EMBL/GenBank/DDBJ databases">
        <title>Genome-scale phylogeny and comparative genomics of the fungal order Sordariales.</title>
        <authorList>
            <consortium name="Lawrence Berkeley National Laboratory"/>
            <person name="Hensen N."/>
            <person name="Bonometti L."/>
            <person name="Westerberg I."/>
            <person name="Brannstrom I.O."/>
            <person name="Guillou S."/>
            <person name="Cros-Aarteil S."/>
            <person name="Calhoun S."/>
            <person name="Haridas S."/>
            <person name="Kuo A."/>
            <person name="Mondo S."/>
            <person name="Pangilinan J."/>
            <person name="Riley R."/>
            <person name="Labutti K."/>
            <person name="Andreopoulos B."/>
            <person name="Lipzen A."/>
            <person name="Chen C."/>
            <person name="Yanf M."/>
            <person name="Daum C."/>
            <person name="Ng V."/>
            <person name="Clum A."/>
            <person name="Steindorff A."/>
            <person name="Ohm R."/>
            <person name="Martin F."/>
            <person name="Silar P."/>
            <person name="Natvig D."/>
            <person name="Lalanne C."/>
            <person name="Gautier V."/>
            <person name="Ament-Velasquez S.L."/>
            <person name="Kruys A."/>
            <person name="Hutchinson M.I."/>
            <person name="Powell A.J."/>
            <person name="Barry K."/>
            <person name="Miller A.N."/>
            <person name="Grigoriev I.V."/>
            <person name="Debuchy R."/>
            <person name="Gladieux P."/>
            <person name="Thoren M.H."/>
            <person name="Johannesson H."/>
        </authorList>
    </citation>
    <scope>NUCLEOTIDE SEQUENCE</scope>
    <source>
        <strain evidence="10">SMH2532-1</strain>
    </source>
</reference>
<dbReference type="Pfam" id="PF00083">
    <property type="entry name" value="Sugar_tr"/>
    <property type="match status" value="1"/>
</dbReference>
<keyword evidence="6 8" id="KW-0472">Membrane</keyword>
<organism evidence="10 11">
    <name type="scientific">Cercophora newfieldiana</name>
    <dbReference type="NCBI Taxonomy" id="92897"/>
    <lineage>
        <taxon>Eukaryota</taxon>
        <taxon>Fungi</taxon>
        <taxon>Dikarya</taxon>
        <taxon>Ascomycota</taxon>
        <taxon>Pezizomycotina</taxon>
        <taxon>Sordariomycetes</taxon>
        <taxon>Sordariomycetidae</taxon>
        <taxon>Sordariales</taxon>
        <taxon>Lasiosphaeriaceae</taxon>
        <taxon>Cercophora</taxon>
    </lineage>
</organism>
<evidence type="ECO:0000313" key="11">
    <source>
        <dbReference type="Proteomes" id="UP001174936"/>
    </source>
</evidence>
<keyword evidence="11" id="KW-1185">Reference proteome</keyword>
<keyword evidence="5 8" id="KW-1133">Transmembrane helix</keyword>
<evidence type="ECO:0000313" key="10">
    <source>
        <dbReference type="EMBL" id="KAK0648260.1"/>
    </source>
</evidence>
<sequence>MESEKVVPTERELGKFDLNDPEVVALIHHAEASDAADRKLTFREALKKYRRAVFWAMILSTSLIMEGYDIVMISSFYGQTQFKERFGVPDPATGELLITPEWQSGISNSALVGQLAGLVVNAFAQDRFGARMTMMAFMVWMAIAIFIPVFAPNLSVFAFGEAMCGISWGVFQTLSTSYASEVVPTILRPYVTAYVCMCWGAGILLSSGVVRAVASIEGEMGWRLPFILQWVWPVPLFLVGYFAPESPWNSVRRGNIDEARKNLGRLVQESPDQEREVAATLAYIQYTTAMEKAETENATFLDCFRGTNLRRTEINCVVWAAQILCGNAILGYSVVFLQAAGFSETKSFDVNISLSACYIVGGIICWFMFPHVGRATIYMGGLTFMFFCLIAIGGLAWAEGDKASTAIGVLLVISTLCNMITIGPVCYPIVAETPSGPLRYKTITIGRFVYNLTGLVTNSITPRMLSPIAWNWGAKAGLFYAGTNLLCNIWCWFRLPETKDRTFGEIDLLFENKVPARKFKYTKVDQFAHQNAEIHKLGLEKAESAEEVEVAK</sequence>
<evidence type="ECO:0000259" key="9">
    <source>
        <dbReference type="PROSITE" id="PS50850"/>
    </source>
</evidence>
<evidence type="ECO:0000256" key="6">
    <source>
        <dbReference type="ARBA" id="ARBA00023136"/>
    </source>
</evidence>
<evidence type="ECO:0000256" key="1">
    <source>
        <dbReference type="ARBA" id="ARBA00004141"/>
    </source>
</evidence>
<comment type="subcellular location">
    <subcellularLocation>
        <location evidence="1">Membrane</location>
        <topology evidence="1">Multi-pass membrane protein</topology>
    </subcellularLocation>
</comment>
<dbReference type="InterPro" id="IPR020846">
    <property type="entry name" value="MFS_dom"/>
</dbReference>
<dbReference type="FunFam" id="1.20.1250.20:FF:000078">
    <property type="entry name" value="MFS maltose transporter, putative"/>
    <property type="match status" value="1"/>
</dbReference>
<feature type="transmembrane region" description="Helical" evidence="8">
    <location>
        <begin position="409"/>
        <end position="430"/>
    </location>
</feature>